<evidence type="ECO:0000313" key="4">
    <source>
        <dbReference type="EMBL" id="QOG27894.1"/>
    </source>
</evidence>
<dbReference type="AlphaFoldDB" id="A0A366U804"/>
<evidence type="ECO:0000313" key="3">
    <source>
        <dbReference type="EMBL" id="MDT2688794.1"/>
    </source>
</evidence>
<evidence type="ECO:0000313" key="1">
    <source>
        <dbReference type="EMBL" id="MBA0974098.1"/>
    </source>
</evidence>
<reference evidence="1 6" key="2">
    <citation type="submission" date="2020-06" db="EMBL/GenBank/DDBJ databases">
        <title>Crossreactivity between MHC class I-restricted antigens from cancer cells and an enterococcal bacteriophage.</title>
        <authorList>
            <person name="Fluckiger A."/>
            <person name="Daillere R."/>
            <person name="Sassi M."/>
            <person name="Cattoir V."/>
            <person name="Kroemer G."/>
            <person name="Zitvogel L."/>
        </authorList>
    </citation>
    <scope>NUCLEOTIDE SEQUENCE [LARGE SCALE GENOMIC DNA]</scope>
    <source>
        <strain evidence="1 6">EG4</strain>
    </source>
</reference>
<dbReference type="EMBL" id="JABXJK010000078">
    <property type="protein sequence ID" value="MBA0974098.1"/>
    <property type="molecule type" value="Genomic_DNA"/>
</dbReference>
<dbReference type="GeneID" id="93224686"/>
<dbReference type="Proteomes" id="UP001241571">
    <property type="component" value="Unassembled WGS sequence"/>
</dbReference>
<evidence type="ECO:0000313" key="8">
    <source>
        <dbReference type="Proteomes" id="UP001241571"/>
    </source>
</evidence>
<accession>A0A366U804</accession>
<sequence>METINITDLQAKKINEVGQPVLLEICKNYILSVEDRQILALLQKQITEKKAELV</sequence>
<dbReference type="Proteomes" id="UP001183682">
    <property type="component" value="Unassembled WGS sequence"/>
</dbReference>
<dbReference type="EMBL" id="JARPZN010000001">
    <property type="protein sequence ID" value="MDT2688794.1"/>
    <property type="molecule type" value="Genomic_DNA"/>
</dbReference>
<dbReference type="RefSeq" id="WP_003126127.1">
    <property type="nucleotide sequence ID" value="NZ_BSYC01000001.1"/>
</dbReference>
<reference evidence="3" key="3">
    <citation type="submission" date="2023-03" db="EMBL/GenBank/DDBJ databases">
        <authorList>
            <person name="Shen W."/>
            <person name="Cai J."/>
        </authorList>
    </citation>
    <scope>NUCLEOTIDE SEQUENCE</scope>
    <source>
        <strain evidence="3">K69-2</strain>
    </source>
</reference>
<gene>
    <name evidence="4" type="ORF">EGM181_11785</name>
    <name evidence="1" type="ORF">HWH42_16125</name>
    <name evidence="3" type="ORF">P7E30_01070</name>
    <name evidence="2" type="ORF">QRX88_03720</name>
</gene>
<dbReference type="Proteomes" id="UP000571857">
    <property type="component" value="Unassembled WGS sequence"/>
</dbReference>
<organism evidence="3 7">
    <name type="scientific">Enterococcus gallinarum</name>
    <dbReference type="NCBI Taxonomy" id="1353"/>
    <lineage>
        <taxon>Bacteria</taxon>
        <taxon>Bacillati</taxon>
        <taxon>Bacillota</taxon>
        <taxon>Bacilli</taxon>
        <taxon>Lactobacillales</taxon>
        <taxon>Enterococcaceae</taxon>
        <taxon>Enterococcus</taxon>
    </lineage>
</organism>
<name>A0A366U804_ENTGA</name>
<evidence type="ECO:0000313" key="2">
    <source>
        <dbReference type="EMBL" id="MDL4934828.1"/>
    </source>
</evidence>
<protein>
    <submittedName>
        <fullName evidence="3">Uncharacterized protein</fullName>
    </submittedName>
</protein>
<evidence type="ECO:0000313" key="6">
    <source>
        <dbReference type="Proteomes" id="UP000571857"/>
    </source>
</evidence>
<dbReference type="EMBL" id="CP050485">
    <property type="protein sequence ID" value="QOG27894.1"/>
    <property type="molecule type" value="Genomic_DNA"/>
</dbReference>
<evidence type="ECO:0000313" key="5">
    <source>
        <dbReference type="Proteomes" id="UP000516696"/>
    </source>
</evidence>
<dbReference type="Proteomes" id="UP000516696">
    <property type="component" value="Chromosome"/>
</dbReference>
<proteinExistence type="predicted"/>
<reference evidence="2 8" key="4">
    <citation type="submission" date="2023-06" db="EMBL/GenBank/DDBJ databases">
        <title>Acute promotion of culturable opportunistic pathogens and persistent increase of antibiotic resistance following antibiotic exposure in mouse gut microbiota.</title>
        <authorList>
            <person name="Li L."/>
            <person name="Wang B."/>
            <person name="Sun Y."/>
            <person name="Wang M."/>
            <person name="Xu H."/>
        </authorList>
    </citation>
    <scope>NUCLEOTIDE SEQUENCE [LARGE SCALE GENOMIC DNA]</scope>
    <source>
        <strain evidence="2 8">CRI2_2</strain>
    </source>
</reference>
<evidence type="ECO:0000313" key="7">
    <source>
        <dbReference type="Proteomes" id="UP001183682"/>
    </source>
</evidence>
<dbReference type="EMBL" id="JASUBT010000002">
    <property type="protein sequence ID" value="MDL4934828.1"/>
    <property type="molecule type" value="Genomic_DNA"/>
</dbReference>
<reference evidence="4 5" key="1">
    <citation type="submission" date="2020-03" db="EMBL/GenBank/DDBJ databases">
        <title>Characterization of ganglioside-mimicking enterococci.</title>
        <authorList>
            <person name="Patry R.T."/>
            <person name="Nothaft H."/>
            <person name="Bridger R."/>
            <person name="Shajahan A."/>
            <person name="Huynh S."/>
            <person name="Sanchez S."/>
            <person name="Azadi P."/>
            <person name="Cooper K."/>
            <person name="Miller W.G."/>
            <person name="Parker C.T."/>
            <person name="Wells L."/>
            <person name="Szymanski C.M."/>
        </authorList>
    </citation>
    <scope>NUCLEOTIDE SEQUENCE [LARGE SCALE GENOMIC DNA]</scope>
    <source>
        <strain evidence="4 5">EGM181</strain>
    </source>
</reference>